<gene>
    <name evidence="1" type="ORF">SCORR_v1c09530</name>
</gene>
<dbReference type="Proteomes" id="UP000203229">
    <property type="component" value="Chromosome"/>
</dbReference>
<proteinExistence type="predicted"/>
<accession>A0A222EQA1</accession>
<reference evidence="1 2" key="1">
    <citation type="submission" date="2017-07" db="EMBL/GenBank/DDBJ databases">
        <title>Complete genome sequence of Spiroplasma corruscae EC-1 (DSM 19793).</title>
        <authorList>
            <person name="Tsai Y.-M."/>
            <person name="Lo W.-S."/>
            <person name="Kuo C.-H."/>
        </authorList>
    </citation>
    <scope>NUCLEOTIDE SEQUENCE [LARGE SCALE GENOMIC DNA]</scope>
    <source>
        <strain evidence="1 2">EC-1</strain>
    </source>
</reference>
<sequence length="46" mass="5407">MQEAFNNYYVTNQFMVDMKEKFIDAASNSNGVIEISSAYKEKKHWV</sequence>
<name>A0A222EQA1_9MOLU</name>
<dbReference type="AlphaFoldDB" id="A0A222EQA1"/>
<evidence type="ECO:0000313" key="2">
    <source>
        <dbReference type="Proteomes" id="UP000203229"/>
    </source>
</evidence>
<protein>
    <submittedName>
        <fullName evidence="1">Uncharacterized protein</fullName>
    </submittedName>
</protein>
<dbReference type="RefSeq" id="WP_157705405.1">
    <property type="nucleotide sequence ID" value="NZ_CP022535.1"/>
</dbReference>
<dbReference type="EMBL" id="CP022535">
    <property type="protein sequence ID" value="ASP28725.1"/>
    <property type="molecule type" value="Genomic_DNA"/>
</dbReference>
<dbReference type="OrthoDB" id="9840664at2"/>
<organism evidence="1 2">
    <name type="scientific">Spiroplasma corruscae</name>
    <dbReference type="NCBI Taxonomy" id="216934"/>
    <lineage>
        <taxon>Bacteria</taxon>
        <taxon>Bacillati</taxon>
        <taxon>Mycoplasmatota</taxon>
        <taxon>Mollicutes</taxon>
        <taxon>Entomoplasmatales</taxon>
        <taxon>Spiroplasmataceae</taxon>
        <taxon>Spiroplasma</taxon>
    </lineage>
</organism>
<evidence type="ECO:0000313" key="1">
    <source>
        <dbReference type="EMBL" id="ASP28725.1"/>
    </source>
</evidence>
<dbReference type="KEGG" id="scou:SCORR_v1c09530"/>
<keyword evidence="2" id="KW-1185">Reference proteome</keyword>